<keyword evidence="8" id="KW-1185">Reference proteome</keyword>
<dbReference type="GO" id="GO:0006139">
    <property type="term" value="P:nucleobase-containing compound metabolic process"/>
    <property type="evidence" value="ECO:0007669"/>
    <property type="project" value="UniProtKB-ARBA"/>
</dbReference>
<dbReference type="PATRIC" id="fig|1280948.3.peg.370"/>
<evidence type="ECO:0000256" key="2">
    <source>
        <dbReference type="ARBA" id="ARBA00022630"/>
    </source>
</evidence>
<dbReference type="Gene3D" id="1.10.579.10">
    <property type="entry name" value="DNA Cyclobutane Dipyrimidine Photolyase, subunit A, domain 3"/>
    <property type="match status" value="1"/>
</dbReference>
<comment type="cofactor">
    <cofactor evidence="5">
        <name>FAD</name>
        <dbReference type="ChEBI" id="CHEBI:57692"/>
    </cofactor>
    <text evidence="5">Binds 1 FAD per subunit.</text>
</comment>
<gene>
    <name evidence="7" type="ORF">HY36_01875</name>
</gene>
<keyword evidence="2 5" id="KW-0285">Flavoprotein</keyword>
<evidence type="ECO:0000259" key="6">
    <source>
        <dbReference type="PROSITE" id="PS51645"/>
    </source>
</evidence>
<comment type="caution">
    <text evidence="7">The sequence shown here is derived from an EMBL/GenBank/DDBJ whole genome shotgun (WGS) entry which is preliminary data.</text>
</comment>
<dbReference type="GO" id="GO:0006950">
    <property type="term" value="P:response to stress"/>
    <property type="evidence" value="ECO:0007669"/>
    <property type="project" value="UniProtKB-ARBA"/>
</dbReference>
<keyword evidence="3 5" id="KW-0274">FAD</keyword>
<dbReference type="GO" id="GO:0003904">
    <property type="term" value="F:deoxyribodipyrimidine photo-lyase activity"/>
    <property type="evidence" value="ECO:0007669"/>
    <property type="project" value="TreeGrafter"/>
</dbReference>
<dbReference type="Gene3D" id="3.40.50.620">
    <property type="entry name" value="HUPs"/>
    <property type="match status" value="1"/>
</dbReference>
<dbReference type="GO" id="GO:0071949">
    <property type="term" value="F:FAD binding"/>
    <property type="evidence" value="ECO:0007669"/>
    <property type="project" value="TreeGrafter"/>
</dbReference>
<keyword evidence="4" id="KW-0157">Chromophore</keyword>
<dbReference type="PROSITE" id="PS00394">
    <property type="entry name" value="DNA_PHOTOLYASES_1_1"/>
    <property type="match status" value="1"/>
</dbReference>
<accession>A0A059EC24</accession>
<dbReference type="AlphaFoldDB" id="A0A059EC24"/>
<dbReference type="EMBL" id="AWFH01000001">
    <property type="protein sequence ID" value="KCZ65155.1"/>
    <property type="molecule type" value="Genomic_DNA"/>
</dbReference>
<organism evidence="7 8">
    <name type="scientific">Hyphomonas atlantica</name>
    <dbReference type="NCBI Taxonomy" id="1280948"/>
    <lineage>
        <taxon>Bacteria</taxon>
        <taxon>Pseudomonadati</taxon>
        <taxon>Pseudomonadota</taxon>
        <taxon>Alphaproteobacteria</taxon>
        <taxon>Hyphomonadales</taxon>
        <taxon>Hyphomonadaceae</taxon>
        <taxon>Hyphomonas</taxon>
    </lineage>
</organism>
<dbReference type="Proteomes" id="UP000024547">
    <property type="component" value="Unassembled WGS sequence"/>
</dbReference>
<reference evidence="7 8" key="1">
    <citation type="journal article" date="2014" name="Antonie Van Leeuwenhoek">
        <title>Hyphomonas beringensis sp. nov. and Hyphomonas chukchiensis sp. nov., isolated from surface seawater of the Bering Sea and Chukchi Sea.</title>
        <authorList>
            <person name="Li C."/>
            <person name="Lai Q."/>
            <person name="Li G."/>
            <person name="Dong C."/>
            <person name="Wang J."/>
            <person name="Liao Y."/>
            <person name="Shao Z."/>
        </authorList>
    </citation>
    <scope>NUCLEOTIDE SEQUENCE [LARGE SCALE GENOMIC DNA]</scope>
    <source>
        <strain evidence="7 8">22II1-22F38</strain>
    </source>
</reference>
<evidence type="ECO:0000256" key="4">
    <source>
        <dbReference type="ARBA" id="ARBA00022991"/>
    </source>
</evidence>
<sequence>MFYICSMSDLHVIWFRRDLRVHDHAALVAACASGGQVLPLYIFDTRHWHRPDTSGRQFDFLLESLADLDGALRKRGSKLCLRSGNAAEVLSQIHTQYGIASLHFHAASHDPEETERVQHVRSWAMKAGIPLREQAIRRAMPLTPEESETAFRHYMRQPRLNAPENLDTPDMVSEDWPVASDYGLGDDACAGRQTGGRTNGVLQLRQYLAGRGRPASKRNLSVTDRESSASGLSPYLNWGTLSDREVWQAAMRAKGALLSDGDETFAASLDAFVENLEQRSRLLTAKPRREQVENAGLPHDIFKREMVGAADPRLAAWASGRTGFPLLDASMRCLQATGRLESELRSLLLSFATCHLWLDPTAPAQHLARLSTDFDGALFYGNARKVVGVSSHPVGQIPNPVRHSQMRDPEGTFIRKWIPEIADLPDALIHSPWDAPKSLLAEKGIVLGQSYPMRMVDHMAAARAARRHLFPEQSSHALPFGVPARPNMARRAGMSKSGRVHALPAKSVQLSFDLGGHA</sequence>
<evidence type="ECO:0000313" key="7">
    <source>
        <dbReference type="EMBL" id="KCZ65155.1"/>
    </source>
</evidence>
<dbReference type="SUPFAM" id="SSF52425">
    <property type="entry name" value="Cryptochrome/photolyase, N-terminal domain"/>
    <property type="match status" value="1"/>
</dbReference>
<dbReference type="GO" id="GO:0032922">
    <property type="term" value="P:circadian regulation of gene expression"/>
    <property type="evidence" value="ECO:0007669"/>
    <property type="project" value="TreeGrafter"/>
</dbReference>
<dbReference type="eggNOG" id="COG0415">
    <property type="taxonomic scope" value="Bacteria"/>
</dbReference>
<dbReference type="InterPro" id="IPR036134">
    <property type="entry name" value="Crypto/Photolyase_FAD-like_sf"/>
</dbReference>
<dbReference type="PANTHER" id="PTHR11455">
    <property type="entry name" value="CRYPTOCHROME"/>
    <property type="match status" value="1"/>
</dbReference>
<dbReference type="Gene3D" id="1.25.40.80">
    <property type="match status" value="1"/>
</dbReference>
<dbReference type="InterPro" id="IPR002081">
    <property type="entry name" value="Cryptochrome/DNA_photolyase_1"/>
</dbReference>
<feature type="binding site" evidence="5">
    <location>
        <position position="272"/>
    </location>
    <ligand>
        <name>FAD</name>
        <dbReference type="ChEBI" id="CHEBI:57692"/>
    </ligand>
</feature>
<dbReference type="STRING" id="1280948.HY36_01875"/>
<dbReference type="InterPro" id="IPR005101">
    <property type="entry name" value="Cryptochr/Photolyase_FAD-bd"/>
</dbReference>
<evidence type="ECO:0000256" key="1">
    <source>
        <dbReference type="ARBA" id="ARBA00001932"/>
    </source>
</evidence>
<comment type="cofactor">
    <cofactor evidence="1">
        <name>(6R)-5,10-methylene-5,6,7,8-tetrahydrofolate</name>
        <dbReference type="ChEBI" id="CHEBI:15636"/>
    </cofactor>
</comment>
<dbReference type="InterPro" id="IPR006050">
    <property type="entry name" value="DNA_photolyase_N"/>
</dbReference>
<dbReference type="InterPro" id="IPR018394">
    <property type="entry name" value="DNA_photolyase_1_CS_C"/>
</dbReference>
<evidence type="ECO:0000256" key="3">
    <source>
        <dbReference type="ARBA" id="ARBA00022827"/>
    </source>
</evidence>
<dbReference type="GO" id="GO:0043153">
    <property type="term" value="P:entrainment of circadian clock by photoperiod"/>
    <property type="evidence" value="ECO:0007669"/>
    <property type="project" value="TreeGrafter"/>
</dbReference>
<name>A0A059EC24_9PROT</name>
<dbReference type="InterPro" id="IPR036155">
    <property type="entry name" value="Crypto/Photolyase_N_sf"/>
</dbReference>
<dbReference type="InterPro" id="IPR014729">
    <property type="entry name" value="Rossmann-like_a/b/a_fold"/>
</dbReference>
<dbReference type="PANTHER" id="PTHR11455:SF18">
    <property type="entry name" value="SI:CH1073-390K14.1"/>
    <property type="match status" value="1"/>
</dbReference>
<dbReference type="Pfam" id="PF03441">
    <property type="entry name" value="FAD_binding_7"/>
    <property type="match status" value="1"/>
</dbReference>
<evidence type="ECO:0000313" key="8">
    <source>
        <dbReference type="Proteomes" id="UP000024547"/>
    </source>
</evidence>
<dbReference type="GO" id="GO:0003677">
    <property type="term" value="F:DNA binding"/>
    <property type="evidence" value="ECO:0007669"/>
    <property type="project" value="TreeGrafter"/>
</dbReference>
<feature type="binding site" evidence="5">
    <location>
        <begin position="373"/>
        <end position="375"/>
    </location>
    <ligand>
        <name>FAD</name>
        <dbReference type="ChEBI" id="CHEBI:57692"/>
    </ligand>
</feature>
<feature type="domain" description="Photolyase/cryptochrome alpha/beta" evidence="6">
    <location>
        <begin position="9"/>
        <end position="139"/>
    </location>
</feature>
<dbReference type="GO" id="GO:0005737">
    <property type="term" value="C:cytoplasm"/>
    <property type="evidence" value="ECO:0007669"/>
    <property type="project" value="TreeGrafter"/>
</dbReference>
<evidence type="ECO:0000256" key="5">
    <source>
        <dbReference type="PIRSR" id="PIRSR602081-1"/>
    </source>
</evidence>
<dbReference type="Pfam" id="PF00875">
    <property type="entry name" value="DNA_photolyase"/>
    <property type="match status" value="1"/>
</dbReference>
<dbReference type="SUPFAM" id="SSF48173">
    <property type="entry name" value="Cryptochrome/photolyase FAD-binding domain"/>
    <property type="match status" value="1"/>
</dbReference>
<proteinExistence type="predicted"/>
<protein>
    <recommendedName>
        <fullName evidence="6">Photolyase/cryptochrome alpha/beta domain-containing protein</fullName>
    </recommendedName>
</protein>
<dbReference type="PROSITE" id="PS51645">
    <property type="entry name" value="PHR_CRY_ALPHA_BETA"/>
    <property type="match status" value="1"/>
</dbReference>